<dbReference type="Proteomes" id="UP001605036">
    <property type="component" value="Unassembled WGS sequence"/>
</dbReference>
<evidence type="ECO:0008006" key="10">
    <source>
        <dbReference type="Google" id="ProtNLM"/>
    </source>
</evidence>
<accession>A0ABD1ZRF4</accession>
<evidence type="ECO:0000256" key="1">
    <source>
        <dbReference type="ARBA" id="ARBA00004613"/>
    </source>
</evidence>
<dbReference type="GO" id="GO:0016042">
    <property type="term" value="P:lipid catabolic process"/>
    <property type="evidence" value="ECO:0007669"/>
    <property type="project" value="UniProtKB-KW"/>
</dbReference>
<comment type="caution">
    <text evidence="8">The sequence shown here is derived from an EMBL/GenBank/DDBJ whole genome shotgun (WGS) entry which is preliminary data.</text>
</comment>
<dbReference type="CDD" id="cd01837">
    <property type="entry name" value="SGNH_plant_lipase_like"/>
    <property type="match status" value="1"/>
</dbReference>
<dbReference type="EMBL" id="JBHFFA010000001">
    <property type="protein sequence ID" value="KAL2652744.1"/>
    <property type="molecule type" value="Genomic_DNA"/>
</dbReference>
<dbReference type="Pfam" id="PF00657">
    <property type="entry name" value="Lipase_GDSL"/>
    <property type="match status" value="1"/>
</dbReference>
<dbReference type="AlphaFoldDB" id="A0ABD1ZRF4"/>
<reference evidence="8 9" key="1">
    <citation type="submission" date="2024-09" db="EMBL/GenBank/DDBJ databases">
        <title>Chromosome-scale assembly of Riccia fluitans.</title>
        <authorList>
            <person name="Paukszto L."/>
            <person name="Sawicki J."/>
            <person name="Karawczyk K."/>
            <person name="Piernik-Szablinska J."/>
            <person name="Szczecinska M."/>
            <person name="Mazdziarz M."/>
        </authorList>
    </citation>
    <scope>NUCLEOTIDE SEQUENCE [LARGE SCALE GENOMIC DNA]</scope>
    <source>
        <strain evidence="8">Rf_01</strain>
        <tissue evidence="8">Aerial parts of the thallus</tissue>
    </source>
</reference>
<evidence type="ECO:0000256" key="2">
    <source>
        <dbReference type="ARBA" id="ARBA00008668"/>
    </source>
</evidence>
<proteinExistence type="inferred from homology"/>
<keyword evidence="3" id="KW-0964">Secreted</keyword>
<dbReference type="InterPro" id="IPR001087">
    <property type="entry name" value="GDSL"/>
</dbReference>
<dbReference type="GO" id="GO:0005576">
    <property type="term" value="C:extracellular region"/>
    <property type="evidence" value="ECO:0007669"/>
    <property type="project" value="UniProtKB-SubCell"/>
</dbReference>
<comment type="similarity">
    <text evidence="2">Belongs to the 'GDSL' lipolytic enzyme family.</text>
</comment>
<evidence type="ECO:0000313" key="8">
    <source>
        <dbReference type="EMBL" id="KAL2652744.1"/>
    </source>
</evidence>
<keyword evidence="6" id="KW-0443">Lipid metabolism</keyword>
<sequence>MAQIWIVLFMPIAVLVHMHSAQGQGVTLKRVMFILGDSLVDPGNNNYIASIARANFAPNGIDFPGGAATGRFCNGRTVADVLSQKFGLPFLPAYLDPRSRGPAILGGINYASAASGILDSTGENYIARLSMNKQIQYFQNTQQQFIQQLGPAAAKQVFSDAIYFFVIGSNDYINNYLQPISRTARQYTPKQYETLLVNEYSRQLTVMYNLGARKMAVFNVGPLGCIPSQLANQRSADGRCITYINDYVQGFNAALRRQLNVLTARLPGSTFVYGDAYSLVMDRVTNPAQYGFVNVNTGCCGIGAYSGQLPCITGVTPCSARNRYFFWDPFHPTDAVNAQLGELFYSGDPSIVSPINIQQLGAMP</sequence>
<gene>
    <name evidence="8" type="ORF">R1flu_020872</name>
</gene>
<evidence type="ECO:0000256" key="4">
    <source>
        <dbReference type="ARBA" id="ARBA00022729"/>
    </source>
</evidence>
<evidence type="ECO:0000256" key="7">
    <source>
        <dbReference type="SAM" id="SignalP"/>
    </source>
</evidence>
<dbReference type="PANTHER" id="PTHR45650">
    <property type="entry name" value="GDSL-LIKE LIPASE/ACYLHYDROLASE-RELATED"/>
    <property type="match status" value="1"/>
</dbReference>
<keyword evidence="4 7" id="KW-0732">Signal</keyword>
<evidence type="ECO:0000256" key="6">
    <source>
        <dbReference type="ARBA" id="ARBA00022963"/>
    </source>
</evidence>
<keyword evidence="9" id="KW-1185">Reference proteome</keyword>
<dbReference type="PANTHER" id="PTHR45650:SF81">
    <property type="match status" value="1"/>
</dbReference>
<dbReference type="InterPro" id="IPR051238">
    <property type="entry name" value="GDSL_esterase/lipase"/>
</dbReference>
<evidence type="ECO:0000256" key="5">
    <source>
        <dbReference type="ARBA" id="ARBA00022801"/>
    </source>
</evidence>
<dbReference type="Gene3D" id="3.40.50.1110">
    <property type="entry name" value="SGNH hydrolase"/>
    <property type="match status" value="1"/>
</dbReference>
<protein>
    <recommendedName>
        <fullName evidence="10">GDSL esterase/lipase</fullName>
    </recommendedName>
</protein>
<dbReference type="InterPro" id="IPR035669">
    <property type="entry name" value="SGNH_plant_lipase-like"/>
</dbReference>
<keyword evidence="5" id="KW-0378">Hydrolase</keyword>
<feature type="signal peptide" evidence="7">
    <location>
        <begin position="1"/>
        <end position="23"/>
    </location>
</feature>
<name>A0ABD1ZRF4_9MARC</name>
<keyword evidence="6" id="KW-0442">Lipid degradation</keyword>
<dbReference type="GO" id="GO:0016787">
    <property type="term" value="F:hydrolase activity"/>
    <property type="evidence" value="ECO:0007669"/>
    <property type="project" value="UniProtKB-KW"/>
</dbReference>
<feature type="chain" id="PRO_5044748333" description="GDSL esterase/lipase" evidence="7">
    <location>
        <begin position="24"/>
        <end position="364"/>
    </location>
</feature>
<organism evidence="8 9">
    <name type="scientific">Riccia fluitans</name>
    <dbReference type="NCBI Taxonomy" id="41844"/>
    <lineage>
        <taxon>Eukaryota</taxon>
        <taxon>Viridiplantae</taxon>
        <taxon>Streptophyta</taxon>
        <taxon>Embryophyta</taxon>
        <taxon>Marchantiophyta</taxon>
        <taxon>Marchantiopsida</taxon>
        <taxon>Marchantiidae</taxon>
        <taxon>Marchantiales</taxon>
        <taxon>Ricciaceae</taxon>
        <taxon>Riccia</taxon>
    </lineage>
</organism>
<comment type="subcellular location">
    <subcellularLocation>
        <location evidence="1">Secreted</location>
    </subcellularLocation>
</comment>
<evidence type="ECO:0000256" key="3">
    <source>
        <dbReference type="ARBA" id="ARBA00022525"/>
    </source>
</evidence>
<evidence type="ECO:0000313" key="9">
    <source>
        <dbReference type="Proteomes" id="UP001605036"/>
    </source>
</evidence>
<dbReference type="InterPro" id="IPR036514">
    <property type="entry name" value="SGNH_hydro_sf"/>
</dbReference>